<dbReference type="EMBL" id="CP060696">
    <property type="protein sequence ID" value="QNO16968.1"/>
    <property type="molecule type" value="Genomic_DNA"/>
</dbReference>
<proteinExistence type="predicted"/>
<name>A0A7G9WE56_9FIRM</name>
<dbReference type="AlphaFoldDB" id="A0A7G9WE56"/>
<keyword evidence="3" id="KW-1185">Reference proteome</keyword>
<dbReference type="Pfam" id="PF20564">
    <property type="entry name" value="DUF6774"/>
    <property type="match status" value="1"/>
</dbReference>
<reference evidence="2 3" key="1">
    <citation type="submission" date="2020-08" db="EMBL/GenBank/DDBJ databases">
        <authorList>
            <person name="Ren C."/>
            <person name="Gu Y."/>
            <person name="Xu Y."/>
        </authorList>
    </citation>
    <scope>NUCLEOTIDE SEQUENCE [LARGE SCALE GENOMIC DNA]</scope>
    <source>
        <strain evidence="2 3">LBM18003</strain>
    </source>
</reference>
<dbReference type="KEGG" id="caml:H6X83_08310"/>
<evidence type="ECO:0000259" key="1">
    <source>
        <dbReference type="Pfam" id="PF20564"/>
    </source>
</evidence>
<dbReference type="InterPro" id="IPR046665">
    <property type="entry name" value="DUF6774"/>
</dbReference>
<organism evidence="2 3">
    <name type="scientific">Caproicibacterium amylolyticum</name>
    <dbReference type="NCBI Taxonomy" id="2766537"/>
    <lineage>
        <taxon>Bacteria</taxon>
        <taxon>Bacillati</taxon>
        <taxon>Bacillota</taxon>
        <taxon>Clostridia</taxon>
        <taxon>Eubacteriales</taxon>
        <taxon>Oscillospiraceae</taxon>
        <taxon>Caproicibacterium</taxon>
    </lineage>
</organism>
<accession>A0A7G9WE56</accession>
<protein>
    <recommendedName>
        <fullName evidence="1">DUF6774 domain-containing protein</fullName>
    </recommendedName>
</protein>
<evidence type="ECO:0000313" key="2">
    <source>
        <dbReference type="EMBL" id="QNO16968.1"/>
    </source>
</evidence>
<evidence type="ECO:0000313" key="3">
    <source>
        <dbReference type="Proteomes" id="UP000516046"/>
    </source>
</evidence>
<feature type="domain" description="DUF6774" evidence="1">
    <location>
        <begin position="23"/>
        <end position="48"/>
    </location>
</feature>
<dbReference type="Proteomes" id="UP000516046">
    <property type="component" value="Chromosome"/>
</dbReference>
<gene>
    <name evidence="2" type="ORF">H6X83_08310</name>
</gene>
<sequence length="66" mass="6593">MNPCSLTVGVSAFAAVISEKLSDEELAVAAAAFVQLGDSLATIAAQRACICAKASSKPAAVEVLPD</sequence>
<dbReference type="RefSeq" id="WP_212506035.1">
    <property type="nucleotide sequence ID" value="NZ_CP060696.1"/>
</dbReference>